<feature type="region of interest" description="Disordered" evidence="1">
    <location>
        <begin position="1"/>
        <end position="23"/>
    </location>
</feature>
<dbReference type="Pfam" id="PF10282">
    <property type="entry name" value="Lactonase"/>
    <property type="match status" value="1"/>
</dbReference>
<feature type="compositionally biased region" description="Low complexity" evidence="1">
    <location>
        <begin position="69"/>
        <end position="83"/>
    </location>
</feature>
<dbReference type="InterPro" id="IPR051200">
    <property type="entry name" value="Host-pathogen_enzymatic-act"/>
</dbReference>
<name>A0A255DTJ0_9MYCO</name>
<organism evidence="2 3">
    <name type="scientific">Mycolicibacterium sphagni</name>
    <dbReference type="NCBI Taxonomy" id="1786"/>
    <lineage>
        <taxon>Bacteria</taxon>
        <taxon>Bacillati</taxon>
        <taxon>Actinomycetota</taxon>
        <taxon>Actinomycetes</taxon>
        <taxon>Mycobacteriales</taxon>
        <taxon>Mycobacteriaceae</taxon>
        <taxon>Mycolicibacterium</taxon>
    </lineage>
</organism>
<sequence length="823" mass="82633">MAARPRADRSKARHRRSKTTSITTWLRAGSVALGLGAAMAAGQGIASADNPSSSTPHHSEGSSARSSGTRQPAAQPARHPATTDTRGSDAQPAAGVVIAPTTAHRPSTTQQPLSTATVSPAANSTTRIAATVQPAAAYPAPVTAPVTLAGIVSDVLNWSGLSILDHHLPIPPLPVPDPLAAAWIAVRETEYRINNRYPSAKPTIDTEDPNTGVITGNLNATDPDGDHLTYTVATQPSKGTVTINDDGSFSYTPNATEAASGGTDSFRVTVSDANSANPSSIHGLLGLLGVTSEPTVAVRLTVTAVGTPVATVTINATAGTPDPHTGVTTITVTSSDSANNPVTYTATSSQGTVSPSPAQTSTLTFTPAAGYTPADVVTNPSHATDTITITATDTSGATSTKVVTITQTALADTPVPGTPTVGAPATDTGTVTGTANFTDPAGRTLTYTVTSDPSLGTVSLTGNGSFSYTPTTTARTNAATGGPTTDSFTVTATNATGASANETVSVPISPTAASSGPVKISVGTNPEELAITPDGGHLYVTNYASNSVSVISTATNTVTATITVGNSPSAIIMAADGKHVYVNNFADGTVSVISTATNTVTATVTVGANPDALALSADGSTLDVAIDGNNITQAEVIQIDTATNTVRTTTLLGDGDTVRPSGVASVGGTLYVTDYESNYMDVIPSPGTLTGATRIYIGGQSDDVVNPLDPVVSADGSTLYIAERFVSTVGPAVAVVDLGSATATQYIRIPAGVQQIVKSPDGGSLYITNGGSSVSKLDLATGTVTTVATYDDGTGTGIAVSPDGTHLYATNYMSGTVEVTTLT</sequence>
<dbReference type="NCBIfam" id="TIGR01965">
    <property type="entry name" value="VCBS_repeat"/>
    <property type="match status" value="2"/>
</dbReference>
<feature type="compositionally biased region" description="Basic and acidic residues" evidence="1">
    <location>
        <begin position="1"/>
        <end position="10"/>
    </location>
</feature>
<comment type="caution">
    <text evidence="2">The sequence shown here is derived from an EMBL/GenBank/DDBJ whole genome shotgun (WGS) entry which is preliminary data.</text>
</comment>
<dbReference type="InterPro" id="IPR011964">
    <property type="entry name" value="YVTN_b-propeller_repeat"/>
</dbReference>
<proteinExistence type="predicted"/>
<dbReference type="PANTHER" id="PTHR47197">
    <property type="entry name" value="PROTEIN NIRF"/>
    <property type="match status" value="1"/>
</dbReference>
<feature type="region of interest" description="Disordered" evidence="1">
    <location>
        <begin position="44"/>
        <end position="91"/>
    </location>
</feature>
<reference evidence="2 3" key="1">
    <citation type="submission" date="2017-07" db="EMBL/GenBank/DDBJ databases">
        <title>The new phylogeny of genus Mycobacterium.</title>
        <authorList>
            <person name="Tortoli E."/>
            <person name="Trovato A."/>
            <person name="Cirillo D.M."/>
        </authorList>
    </citation>
    <scope>NUCLEOTIDE SEQUENCE [LARGE SCALE GENOMIC DNA]</scope>
    <source>
        <strain evidence="2 3">ATCC 33027</strain>
    </source>
</reference>
<accession>A0A255DTJ0</accession>
<feature type="compositionally biased region" description="Low complexity" evidence="1">
    <location>
        <begin position="44"/>
        <end position="56"/>
    </location>
</feature>
<feature type="region of interest" description="Disordered" evidence="1">
    <location>
        <begin position="414"/>
        <end position="437"/>
    </location>
</feature>
<dbReference type="InterPro" id="IPR019405">
    <property type="entry name" value="Lactonase_7-beta_prop"/>
</dbReference>
<dbReference type="RefSeq" id="WP_094476526.1">
    <property type="nucleotide sequence ID" value="NZ_NOZR01000002.1"/>
</dbReference>
<protein>
    <recommendedName>
        <fullName evidence="4">Cadherin domain-containing protein</fullName>
    </recommendedName>
</protein>
<dbReference type="Gene3D" id="2.60.40.3440">
    <property type="match status" value="1"/>
</dbReference>
<dbReference type="Gene3D" id="2.130.10.10">
    <property type="entry name" value="YVTN repeat-like/Quinoprotein amine dehydrogenase"/>
    <property type="match status" value="2"/>
</dbReference>
<dbReference type="SUPFAM" id="SSF51004">
    <property type="entry name" value="C-terminal (heme d1) domain of cytochrome cd1-nitrite reductase"/>
    <property type="match status" value="1"/>
</dbReference>
<dbReference type="Proteomes" id="UP000216063">
    <property type="component" value="Unassembled WGS sequence"/>
</dbReference>
<gene>
    <name evidence="2" type="ORF">CG716_03705</name>
</gene>
<dbReference type="InterPro" id="IPR010221">
    <property type="entry name" value="VCBS_dom"/>
</dbReference>
<dbReference type="AlphaFoldDB" id="A0A255DTJ0"/>
<evidence type="ECO:0008006" key="4">
    <source>
        <dbReference type="Google" id="ProtNLM"/>
    </source>
</evidence>
<dbReference type="PANTHER" id="PTHR47197:SF3">
    <property type="entry name" value="DIHYDRO-HEME D1 DEHYDROGENASE"/>
    <property type="match status" value="1"/>
</dbReference>
<evidence type="ECO:0000256" key="1">
    <source>
        <dbReference type="SAM" id="MobiDB-lite"/>
    </source>
</evidence>
<dbReference type="NCBIfam" id="TIGR02276">
    <property type="entry name" value="beta_rpt_yvtn"/>
    <property type="match status" value="2"/>
</dbReference>
<keyword evidence="3" id="KW-1185">Reference proteome</keyword>
<evidence type="ECO:0000313" key="2">
    <source>
        <dbReference type="EMBL" id="OYN82370.1"/>
    </source>
</evidence>
<evidence type="ECO:0000313" key="3">
    <source>
        <dbReference type="Proteomes" id="UP000216063"/>
    </source>
</evidence>
<dbReference type="OrthoDB" id="291295at2"/>
<dbReference type="InterPro" id="IPR011048">
    <property type="entry name" value="Haem_d1_sf"/>
</dbReference>
<dbReference type="InterPro" id="IPR015943">
    <property type="entry name" value="WD40/YVTN_repeat-like_dom_sf"/>
</dbReference>
<feature type="compositionally biased region" description="Low complexity" evidence="1">
    <location>
        <begin position="414"/>
        <end position="435"/>
    </location>
</feature>
<dbReference type="EMBL" id="NOZR01000002">
    <property type="protein sequence ID" value="OYN82370.1"/>
    <property type="molecule type" value="Genomic_DNA"/>
</dbReference>
<dbReference type="Pfam" id="PF17963">
    <property type="entry name" value="Big_9"/>
    <property type="match status" value="3"/>
</dbReference>